<evidence type="ECO:0000313" key="6">
    <source>
        <dbReference type="Proteomes" id="UP000001514"/>
    </source>
</evidence>
<dbReference type="GO" id="GO:0010420">
    <property type="term" value="F:polyprenyldihydroxybenzoate methyltransferase activity"/>
    <property type="evidence" value="ECO:0000318"/>
    <property type="project" value="GO_Central"/>
</dbReference>
<dbReference type="InterPro" id="IPR010233">
    <property type="entry name" value="UbiG_MeTrfase"/>
</dbReference>
<gene>
    <name evidence="5" type="ORF">SELMODRAFT_147057</name>
</gene>
<sequence>MNPVRLLFLRSGMCRHFKKDPISPRPLDGLTILDVGCGGGLLCEPLARMGAHVTGIDAVEENIEVAKLHAAKDPLTATIVYQHTTAEQLVQEKQQFDIVAALEVIEHVADPMDFLQSLSLLTKQDGAVVISTLNRSPTSYSLAIFAAEYILGWLPKGTHDWSKFLTPEEVALLMERASLTLEEMTGMFYDPLKQTWRLADDLSVNYIAWAAKRGE</sequence>
<dbReference type="GO" id="GO:0061542">
    <property type="term" value="F:3-demethylubiquinol 3-O-methyltransferase activity"/>
    <property type="evidence" value="ECO:0007669"/>
    <property type="project" value="InterPro"/>
</dbReference>
<dbReference type="CDD" id="cd02440">
    <property type="entry name" value="AdoMet_MTases"/>
    <property type="match status" value="1"/>
</dbReference>
<dbReference type="KEGG" id="smo:SELMODRAFT_147057"/>
<dbReference type="FunCoup" id="D8RGQ2">
    <property type="interactions" value="3289"/>
</dbReference>
<dbReference type="EMBL" id="GL377579">
    <property type="protein sequence ID" value="EFJ28633.1"/>
    <property type="molecule type" value="Genomic_DNA"/>
</dbReference>
<dbReference type="NCBIfam" id="TIGR01983">
    <property type="entry name" value="UbiG"/>
    <property type="match status" value="1"/>
</dbReference>
<dbReference type="GO" id="GO:0032259">
    <property type="term" value="P:methylation"/>
    <property type="evidence" value="ECO:0007669"/>
    <property type="project" value="UniProtKB-KW"/>
</dbReference>
<evidence type="ECO:0000256" key="1">
    <source>
        <dbReference type="ARBA" id="ARBA00022603"/>
    </source>
</evidence>
<dbReference type="PANTHER" id="PTHR43464:SF19">
    <property type="entry name" value="UBIQUINONE BIOSYNTHESIS O-METHYLTRANSFERASE, MITOCHONDRIAL"/>
    <property type="match status" value="1"/>
</dbReference>
<dbReference type="OMA" id="KGYRHVG"/>
<evidence type="ECO:0000256" key="3">
    <source>
        <dbReference type="ARBA" id="ARBA00022688"/>
    </source>
</evidence>
<keyword evidence="4" id="KW-0949">S-adenosyl-L-methionine</keyword>
<dbReference type="SUPFAM" id="SSF53335">
    <property type="entry name" value="S-adenosyl-L-methionine-dependent methyltransferases"/>
    <property type="match status" value="1"/>
</dbReference>
<keyword evidence="2" id="KW-0808">Transferase</keyword>
<dbReference type="Gene3D" id="3.40.50.150">
    <property type="entry name" value="Vaccinia Virus protein VP39"/>
    <property type="match status" value="1"/>
</dbReference>
<dbReference type="HOGENOM" id="CLU_042432_2_1_1"/>
<dbReference type="GO" id="GO:0005739">
    <property type="term" value="C:mitochondrion"/>
    <property type="evidence" value="ECO:0000318"/>
    <property type="project" value="GO_Central"/>
</dbReference>
<protein>
    <submittedName>
        <fullName evidence="5">Uncharacterized protein</fullName>
    </submittedName>
</protein>
<dbReference type="OrthoDB" id="3265906at2759"/>
<keyword evidence="3" id="KW-0831">Ubiquinone biosynthesis</keyword>
<evidence type="ECO:0000256" key="4">
    <source>
        <dbReference type="ARBA" id="ARBA00022691"/>
    </source>
</evidence>
<keyword evidence="1" id="KW-0489">Methyltransferase</keyword>
<evidence type="ECO:0000256" key="2">
    <source>
        <dbReference type="ARBA" id="ARBA00022679"/>
    </source>
</evidence>
<dbReference type="GO" id="GO:0006744">
    <property type="term" value="P:ubiquinone biosynthetic process"/>
    <property type="evidence" value="ECO:0000318"/>
    <property type="project" value="GO_Central"/>
</dbReference>
<dbReference type="Pfam" id="PF13489">
    <property type="entry name" value="Methyltransf_23"/>
    <property type="match status" value="1"/>
</dbReference>
<proteinExistence type="predicted"/>
<keyword evidence="6" id="KW-1185">Reference proteome</keyword>
<dbReference type="AlphaFoldDB" id="D8RGQ2"/>
<dbReference type="InParanoid" id="D8RGQ2"/>
<organism evidence="6">
    <name type="scientific">Selaginella moellendorffii</name>
    <name type="common">Spikemoss</name>
    <dbReference type="NCBI Taxonomy" id="88036"/>
    <lineage>
        <taxon>Eukaryota</taxon>
        <taxon>Viridiplantae</taxon>
        <taxon>Streptophyta</taxon>
        <taxon>Embryophyta</taxon>
        <taxon>Tracheophyta</taxon>
        <taxon>Lycopodiopsida</taxon>
        <taxon>Selaginellales</taxon>
        <taxon>Selaginellaceae</taxon>
        <taxon>Selaginella</taxon>
    </lineage>
</organism>
<dbReference type="PANTHER" id="PTHR43464">
    <property type="entry name" value="METHYLTRANSFERASE"/>
    <property type="match status" value="1"/>
</dbReference>
<dbReference type="Gramene" id="EFJ28633">
    <property type="protein sequence ID" value="EFJ28633"/>
    <property type="gene ID" value="SELMODRAFT_147057"/>
</dbReference>
<name>D8RGQ2_SELML</name>
<dbReference type="InterPro" id="IPR029063">
    <property type="entry name" value="SAM-dependent_MTases_sf"/>
</dbReference>
<dbReference type="STRING" id="88036.D8RGQ2"/>
<dbReference type="eggNOG" id="KOG1270">
    <property type="taxonomic scope" value="Eukaryota"/>
</dbReference>
<accession>D8RGQ2</accession>
<evidence type="ECO:0000313" key="5">
    <source>
        <dbReference type="EMBL" id="EFJ28633.1"/>
    </source>
</evidence>
<reference evidence="5 6" key="1">
    <citation type="journal article" date="2011" name="Science">
        <title>The Selaginella genome identifies genetic changes associated with the evolution of vascular plants.</title>
        <authorList>
            <person name="Banks J.A."/>
            <person name="Nishiyama T."/>
            <person name="Hasebe M."/>
            <person name="Bowman J.L."/>
            <person name="Gribskov M."/>
            <person name="dePamphilis C."/>
            <person name="Albert V.A."/>
            <person name="Aono N."/>
            <person name="Aoyama T."/>
            <person name="Ambrose B.A."/>
            <person name="Ashton N.W."/>
            <person name="Axtell M.J."/>
            <person name="Barker E."/>
            <person name="Barker M.S."/>
            <person name="Bennetzen J.L."/>
            <person name="Bonawitz N.D."/>
            <person name="Chapple C."/>
            <person name="Cheng C."/>
            <person name="Correa L.G."/>
            <person name="Dacre M."/>
            <person name="DeBarry J."/>
            <person name="Dreyer I."/>
            <person name="Elias M."/>
            <person name="Engstrom E.M."/>
            <person name="Estelle M."/>
            <person name="Feng L."/>
            <person name="Finet C."/>
            <person name="Floyd S.K."/>
            <person name="Frommer W.B."/>
            <person name="Fujita T."/>
            <person name="Gramzow L."/>
            <person name="Gutensohn M."/>
            <person name="Harholt J."/>
            <person name="Hattori M."/>
            <person name="Heyl A."/>
            <person name="Hirai T."/>
            <person name="Hiwatashi Y."/>
            <person name="Ishikawa M."/>
            <person name="Iwata M."/>
            <person name="Karol K.G."/>
            <person name="Koehler B."/>
            <person name="Kolukisaoglu U."/>
            <person name="Kubo M."/>
            <person name="Kurata T."/>
            <person name="Lalonde S."/>
            <person name="Li K."/>
            <person name="Li Y."/>
            <person name="Litt A."/>
            <person name="Lyons E."/>
            <person name="Manning G."/>
            <person name="Maruyama T."/>
            <person name="Michael T.P."/>
            <person name="Mikami K."/>
            <person name="Miyazaki S."/>
            <person name="Morinaga S."/>
            <person name="Murata T."/>
            <person name="Mueller-Roeber B."/>
            <person name="Nelson D.R."/>
            <person name="Obara M."/>
            <person name="Oguri Y."/>
            <person name="Olmstead R.G."/>
            <person name="Onodera N."/>
            <person name="Petersen B.L."/>
            <person name="Pils B."/>
            <person name="Prigge M."/>
            <person name="Rensing S.A."/>
            <person name="Riano-Pachon D.M."/>
            <person name="Roberts A.W."/>
            <person name="Sato Y."/>
            <person name="Scheller H.V."/>
            <person name="Schulz B."/>
            <person name="Schulz C."/>
            <person name="Shakirov E.V."/>
            <person name="Shibagaki N."/>
            <person name="Shinohara N."/>
            <person name="Shippen D.E."/>
            <person name="Soerensen I."/>
            <person name="Sotooka R."/>
            <person name="Sugimoto N."/>
            <person name="Sugita M."/>
            <person name="Sumikawa N."/>
            <person name="Tanurdzic M."/>
            <person name="Theissen G."/>
            <person name="Ulvskov P."/>
            <person name="Wakazuki S."/>
            <person name="Weng J.K."/>
            <person name="Willats W.W."/>
            <person name="Wipf D."/>
            <person name="Wolf P.G."/>
            <person name="Yang L."/>
            <person name="Zimmer A.D."/>
            <person name="Zhu Q."/>
            <person name="Mitros T."/>
            <person name="Hellsten U."/>
            <person name="Loque D."/>
            <person name="Otillar R."/>
            <person name="Salamov A."/>
            <person name="Schmutz J."/>
            <person name="Shapiro H."/>
            <person name="Lindquist E."/>
            <person name="Lucas S."/>
            <person name="Rokhsar D."/>
            <person name="Grigoriev I.V."/>
        </authorList>
    </citation>
    <scope>NUCLEOTIDE SEQUENCE [LARGE SCALE GENOMIC DNA]</scope>
</reference>
<dbReference type="Proteomes" id="UP000001514">
    <property type="component" value="Unassembled WGS sequence"/>
</dbReference>